<feature type="compositionally biased region" description="Basic and acidic residues" evidence="1">
    <location>
        <begin position="198"/>
        <end position="210"/>
    </location>
</feature>
<name>E4X4K0_OIKDI</name>
<sequence length="625" mass="67115">MKKSKSLQEALEKAHQNNIKIGAVTLTEMDSVACRRGFVMCPDVEHLASLSDFVVDGSNAGSAARDVFDFVGQKECYHNGGCKPCNCECNLPRGPAGVDGQLGCDGKQGECGKKGINGKAGLPGPEGPPGLPGPPGPCGPCGIPGFPATAGAPGPSGGDGMDGNPGVQGPQGPTGPDGNTGDKGVKGYSGVNGNDGRNGPDGERGEKGEKGQSGLPGDVLLNVANTRLRRDADIEKLREMHRQRRESVAKAISSANEQIRNLGSTTNAQSSDFFLDQFLEEHGVQTEQWKAYLSGYYSDEVVSTLSKSIRALVVEWMSENMDVINCILNCGNPDCGGGNSVNSAGTGGGISIKALECEEQVDVVFMVDGSDSVSSRDWPKVLKWVTNLVDQISPADREKSSTVVFQDFSMNPTTGAIPKEITGRFDPGDQGSVDDFKAAVLAAKQSAQGTNTYQTLSILLKDDGIFGRLPTVQNKDGATVFIILSDGESRDRAKYYDKKTFDYFKDITRMRIAVGVADADKKELMDFAQDDEHLLHYDDFGQLMEAGQEIVDLIQAGCKADDKKRSQAQSPKYPLEDYEDSISLTGPDLFGSEPFDMDLDFDPFGPANFLDWEYYSKFQDNRHRA</sequence>
<dbReference type="PROSITE" id="PS50234">
    <property type="entry name" value="VWFA"/>
    <property type="match status" value="1"/>
</dbReference>
<dbReference type="PANTHER" id="PTHR24637">
    <property type="entry name" value="COLLAGEN"/>
    <property type="match status" value="1"/>
</dbReference>
<feature type="region of interest" description="Disordered" evidence="1">
    <location>
        <begin position="117"/>
        <end position="218"/>
    </location>
</feature>
<dbReference type="EMBL" id="FN653024">
    <property type="protein sequence ID" value="CBY23990.1"/>
    <property type="molecule type" value="Genomic_DNA"/>
</dbReference>
<dbReference type="InterPro" id="IPR002035">
    <property type="entry name" value="VWF_A"/>
</dbReference>
<dbReference type="SMART" id="SM00327">
    <property type="entry name" value="VWA"/>
    <property type="match status" value="1"/>
</dbReference>
<dbReference type="InParanoid" id="E4X4K0"/>
<dbReference type="SUPFAM" id="SSF53300">
    <property type="entry name" value="vWA-like"/>
    <property type="match status" value="1"/>
</dbReference>
<dbReference type="InterPro" id="IPR008160">
    <property type="entry name" value="Collagen"/>
</dbReference>
<keyword evidence="4" id="KW-1185">Reference proteome</keyword>
<dbReference type="Gene3D" id="3.40.50.410">
    <property type="entry name" value="von Willebrand factor, type A domain"/>
    <property type="match status" value="1"/>
</dbReference>
<dbReference type="Pfam" id="PF01391">
    <property type="entry name" value="Collagen"/>
    <property type="match status" value="2"/>
</dbReference>
<protein>
    <recommendedName>
        <fullName evidence="2">VWFA domain-containing protein</fullName>
    </recommendedName>
</protein>
<dbReference type="Pfam" id="PF00092">
    <property type="entry name" value="VWA"/>
    <property type="match status" value="1"/>
</dbReference>
<evidence type="ECO:0000313" key="3">
    <source>
        <dbReference type="EMBL" id="CBY23990.1"/>
    </source>
</evidence>
<dbReference type="PANTHER" id="PTHR24637:SF421">
    <property type="entry name" value="CUTICLE COLLAGEN DPY-2"/>
    <property type="match status" value="1"/>
</dbReference>
<feature type="compositionally biased region" description="Gly residues" evidence="1">
    <location>
        <begin position="154"/>
        <end position="163"/>
    </location>
</feature>
<feature type="compositionally biased region" description="Pro residues" evidence="1">
    <location>
        <begin position="125"/>
        <end position="138"/>
    </location>
</feature>
<dbReference type="Proteomes" id="UP000001307">
    <property type="component" value="Unassembled WGS sequence"/>
</dbReference>
<dbReference type="OrthoDB" id="6081966at2759"/>
<feature type="compositionally biased region" description="Low complexity" evidence="1">
    <location>
        <begin position="164"/>
        <end position="179"/>
    </location>
</feature>
<dbReference type="AlphaFoldDB" id="E4X4K0"/>
<dbReference type="InterPro" id="IPR036465">
    <property type="entry name" value="vWFA_dom_sf"/>
</dbReference>
<evidence type="ECO:0000313" key="4">
    <source>
        <dbReference type="Proteomes" id="UP000001307"/>
    </source>
</evidence>
<accession>E4X4K0</accession>
<feature type="domain" description="VWFA" evidence="2">
    <location>
        <begin position="362"/>
        <end position="554"/>
    </location>
</feature>
<evidence type="ECO:0000256" key="1">
    <source>
        <dbReference type="SAM" id="MobiDB-lite"/>
    </source>
</evidence>
<proteinExistence type="predicted"/>
<reference evidence="3" key="1">
    <citation type="journal article" date="2010" name="Science">
        <title>Plasticity of animal genome architecture unmasked by rapid evolution of a pelagic tunicate.</title>
        <authorList>
            <person name="Denoeud F."/>
            <person name="Henriet S."/>
            <person name="Mungpakdee S."/>
            <person name="Aury J.M."/>
            <person name="Da Silva C."/>
            <person name="Brinkmann H."/>
            <person name="Mikhaleva J."/>
            <person name="Olsen L.C."/>
            <person name="Jubin C."/>
            <person name="Canestro C."/>
            <person name="Bouquet J.M."/>
            <person name="Danks G."/>
            <person name="Poulain J."/>
            <person name="Campsteijn C."/>
            <person name="Adamski M."/>
            <person name="Cross I."/>
            <person name="Yadetie F."/>
            <person name="Muffato M."/>
            <person name="Louis A."/>
            <person name="Butcher S."/>
            <person name="Tsagkogeorga G."/>
            <person name="Konrad A."/>
            <person name="Singh S."/>
            <person name="Jensen M.F."/>
            <person name="Cong E.H."/>
            <person name="Eikeseth-Otteraa H."/>
            <person name="Noel B."/>
            <person name="Anthouard V."/>
            <person name="Porcel B.M."/>
            <person name="Kachouri-Lafond R."/>
            <person name="Nishino A."/>
            <person name="Ugolini M."/>
            <person name="Chourrout P."/>
            <person name="Nishida H."/>
            <person name="Aasland R."/>
            <person name="Huzurbazar S."/>
            <person name="Westhof E."/>
            <person name="Delsuc F."/>
            <person name="Lehrach H."/>
            <person name="Reinhardt R."/>
            <person name="Weissenbach J."/>
            <person name="Roy S.W."/>
            <person name="Artiguenave F."/>
            <person name="Postlethwait J.H."/>
            <person name="Manak J.R."/>
            <person name="Thompson E.M."/>
            <person name="Jaillon O."/>
            <person name="Du Pasquier L."/>
            <person name="Boudinot P."/>
            <person name="Liberles D.A."/>
            <person name="Volff J.N."/>
            <person name="Philippe H."/>
            <person name="Lenhard B."/>
            <person name="Roest Crollius H."/>
            <person name="Wincker P."/>
            <person name="Chourrout D."/>
        </authorList>
    </citation>
    <scope>NUCLEOTIDE SEQUENCE [LARGE SCALE GENOMIC DNA]</scope>
</reference>
<evidence type="ECO:0000259" key="2">
    <source>
        <dbReference type="PROSITE" id="PS50234"/>
    </source>
</evidence>
<organism evidence="3">
    <name type="scientific">Oikopleura dioica</name>
    <name type="common">Tunicate</name>
    <dbReference type="NCBI Taxonomy" id="34765"/>
    <lineage>
        <taxon>Eukaryota</taxon>
        <taxon>Metazoa</taxon>
        <taxon>Chordata</taxon>
        <taxon>Tunicata</taxon>
        <taxon>Appendicularia</taxon>
        <taxon>Copelata</taxon>
        <taxon>Oikopleuridae</taxon>
        <taxon>Oikopleura</taxon>
    </lineage>
</organism>
<feature type="compositionally biased region" description="Low complexity" evidence="1">
    <location>
        <begin position="140"/>
        <end position="153"/>
    </location>
</feature>
<gene>
    <name evidence="3" type="ORF">GSOID_T00001328001</name>
</gene>